<accession>A0A850P5U1</accession>
<dbReference type="EMBL" id="JABXXR010000006">
    <property type="protein sequence ID" value="NVN39298.1"/>
    <property type="molecule type" value="Genomic_DNA"/>
</dbReference>
<dbReference type="RefSeq" id="WP_176612316.1">
    <property type="nucleotide sequence ID" value="NZ_JABXXR010000006.1"/>
</dbReference>
<protein>
    <submittedName>
        <fullName evidence="5">Mannitol dehydrogenase family protein</fullName>
    </submittedName>
</protein>
<dbReference type="PRINTS" id="PR00084">
    <property type="entry name" value="MTLDHDRGNASE"/>
</dbReference>
<dbReference type="InterPro" id="IPR008927">
    <property type="entry name" value="6-PGluconate_DH-like_C_sf"/>
</dbReference>
<organism evidence="5 6">
    <name type="scientific">Ameyamaea chiangmaiensis</name>
    <dbReference type="NCBI Taxonomy" id="442969"/>
    <lineage>
        <taxon>Bacteria</taxon>
        <taxon>Pseudomonadati</taxon>
        <taxon>Pseudomonadota</taxon>
        <taxon>Alphaproteobacteria</taxon>
        <taxon>Acetobacterales</taxon>
        <taxon>Acetobacteraceae</taxon>
        <taxon>Ameyamaea</taxon>
    </lineage>
</organism>
<feature type="domain" description="Mannitol dehydrogenase N-terminal" evidence="3">
    <location>
        <begin position="31"/>
        <end position="281"/>
    </location>
</feature>
<dbReference type="InterPro" id="IPR036291">
    <property type="entry name" value="NAD(P)-bd_dom_sf"/>
</dbReference>
<dbReference type="PANTHER" id="PTHR43362">
    <property type="entry name" value="MANNITOL DEHYDROGENASE DSF1-RELATED"/>
    <property type="match status" value="1"/>
</dbReference>
<comment type="caution">
    <text evidence="5">The sequence shown here is derived from an EMBL/GenBank/DDBJ whole genome shotgun (WGS) entry which is preliminary data.</text>
</comment>
<evidence type="ECO:0000313" key="5">
    <source>
        <dbReference type="EMBL" id="NVN39298.1"/>
    </source>
</evidence>
<gene>
    <name evidence="5" type="ORF">HUK82_01785</name>
</gene>
<dbReference type="Gene3D" id="3.40.50.720">
    <property type="entry name" value="NAD(P)-binding Rossmann-like Domain"/>
    <property type="match status" value="1"/>
</dbReference>
<dbReference type="InterPro" id="IPR013328">
    <property type="entry name" value="6PGD_dom2"/>
</dbReference>
<evidence type="ECO:0000313" key="6">
    <source>
        <dbReference type="Proteomes" id="UP000585665"/>
    </source>
</evidence>
<dbReference type="InterPro" id="IPR013131">
    <property type="entry name" value="Mannitol_DH_N"/>
</dbReference>
<sequence>MLPIKLSRANLSSLVPTVATPTYDVENISAGIVHLGFGGFHRAHMARYTHDLMGSTRDHGDWGIVGVGLLDGDRHMRDALLPQDCLYTLVERTATQDTASVIGSVCGVLHAQDNRAQLFDALDDARVRIVSLTVTENGYCMDRASGALDVDNPAIRHDIASPTEPVSAPGIIVQAAKRRMLARQPGFTALSCDNVQHNGHVLAGSVLALARLSSPDVVAWVEDNIHFPGTMVDRITPVTTSDDLLILRDEFGVDDAWPVFCESFRQWVIEDDFIRGRPAWEHVGAQFVKDVAPYEFMKLRLLNASHLAVAGLGQLSGYEFMAEAMADKKISAFMRALMDRETGQTLRPVPGIDLTLYKKTLIERFSNPKIRDTTQRVNTDAPLATLLDSARDRLKDDQSIDLLALAIAAWIKRVAGENDHGQPLDIRHPLAAPLRDKAREGRRDPGPVIGIRPLFGNLADDTRFVAPVSRWLERLYDLGTQGTLERALAEGSF</sequence>
<dbReference type="GO" id="GO:0019594">
    <property type="term" value="P:mannitol metabolic process"/>
    <property type="evidence" value="ECO:0007669"/>
    <property type="project" value="InterPro"/>
</dbReference>
<keyword evidence="1" id="KW-0560">Oxidoreductase</keyword>
<dbReference type="InterPro" id="IPR023027">
    <property type="entry name" value="Mannitol_DH_CS"/>
</dbReference>
<evidence type="ECO:0000256" key="2">
    <source>
        <dbReference type="ARBA" id="ARBA00023027"/>
    </source>
</evidence>
<dbReference type="PANTHER" id="PTHR43362:SF1">
    <property type="entry name" value="MANNITOL DEHYDROGENASE 2-RELATED"/>
    <property type="match status" value="1"/>
</dbReference>
<reference evidence="5 6" key="1">
    <citation type="submission" date="2020-06" db="EMBL/GenBank/DDBJ databases">
        <title>Description of novel acetic acid bacteria.</title>
        <authorList>
            <person name="Sombolestani A."/>
        </authorList>
    </citation>
    <scope>NUCLEOTIDE SEQUENCE [LARGE SCALE GENOMIC DNA]</scope>
    <source>
        <strain evidence="5 6">LMG 27010</strain>
    </source>
</reference>
<dbReference type="Proteomes" id="UP000585665">
    <property type="component" value="Unassembled WGS sequence"/>
</dbReference>
<dbReference type="Pfam" id="PF01232">
    <property type="entry name" value="Mannitol_dh"/>
    <property type="match status" value="1"/>
</dbReference>
<dbReference type="InterPro" id="IPR000669">
    <property type="entry name" value="Mannitol_DH"/>
</dbReference>
<dbReference type="AlphaFoldDB" id="A0A850P5U1"/>
<proteinExistence type="predicted"/>
<feature type="domain" description="Mannitol dehydrogenase C-terminal" evidence="4">
    <location>
        <begin position="290"/>
        <end position="475"/>
    </location>
</feature>
<evidence type="ECO:0000259" key="3">
    <source>
        <dbReference type="Pfam" id="PF01232"/>
    </source>
</evidence>
<evidence type="ECO:0000256" key="1">
    <source>
        <dbReference type="ARBA" id="ARBA00023002"/>
    </source>
</evidence>
<dbReference type="InterPro" id="IPR050988">
    <property type="entry name" value="Mannitol_DH/Oxidoreductase"/>
</dbReference>
<dbReference type="SUPFAM" id="SSF48179">
    <property type="entry name" value="6-phosphogluconate dehydrogenase C-terminal domain-like"/>
    <property type="match status" value="1"/>
</dbReference>
<dbReference type="Gene3D" id="1.10.1040.10">
    <property type="entry name" value="N-(1-d-carboxylethyl)-l-norvaline Dehydrogenase, domain 2"/>
    <property type="match status" value="1"/>
</dbReference>
<dbReference type="SUPFAM" id="SSF51735">
    <property type="entry name" value="NAD(P)-binding Rossmann-fold domains"/>
    <property type="match status" value="1"/>
</dbReference>
<dbReference type="Pfam" id="PF08125">
    <property type="entry name" value="Mannitol_dh_C"/>
    <property type="match status" value="1"/>
</dbReference>
<name>A0A850P5U1_9PROT</name>
<dbReference type="GO" id="GO:0016616">
    <property type="term" value="F:oxidoreductase activity, acting on the CH-OH group of donors, NAD or NADP as acceptor"/>
    <property type="evidence" value="ECO:0007669"/>
    <property type="project" value="TreeGrafter"/>
</dbReference>
<evidence type="ECO:0000259" key="4">
    <source>
        <dbReference type="Pfam" id="PF08125"/>
    </source>
</evidence>
<dbReference type="PROSITE" id="PS00974">
    <property type="entry name" value="MANNITOL_DHGENASE"/>
    <property type="match status" value="1"/>
</dbReference>
<keyword evidence="2" id="KW-0520">NAD</keyword>
<keyword evidence="6" id="KW-1185">Reference proteome</keyword>
<dbReference type="InterPro" id="IPR013118">
    <property type="entry name" value="Mannitol_DH_C"/>
</dbReference>